<gene>
    <name evidence="2" type="ORF">EV666_101491</name>
</gene>
<keyword evidence="3" id="KW-1185">Reference proteome</keyword>
<dbReference type="EMBL" id="SLWL01000001">
    <property type="protein sequence ID" value="TCO16238.1"/>
    <property type="molecule type" value="Genomic_DNA"/>
</dbReference>
<keyword evidence="1" id="KW-0732">Signal</keyword>
<organism evidence="2 3">
    <name type="scientific">Camelimonas lactis</name>
    <dbReference type="NCBI Taxonomy" id="659006"/>
    <lineage>
        <taxon>Bacteria</taxon>
        <taxon>Pseudomonadati</taxon>
        <taxon>Pseudomonadota</taxon>
        <taxon>Alphaproteobacteria</taxon>
        <taxon>Hyphomicrobiales</taxon>
        <taxon>Chelatococcaceae</taxon>
        <taxon>Camelimonas</taxon>
    </lineage>
</organism>
<feature type="chain" id="PRO_5020292151" evidence="1">
    <location>
        <begin position="24"/>
        <end position="127"/>
    </location>
</feature>
<sequence>MKRWAIFCAIAGMTVSAASVASAQSLPAYQANATWAFPGATNRYNDPLGAPRNVCFNAAALHRWCRVFVTASGGPCVCGAGADGAGVFAGTLITDAQLYELIGEDVKQAEVGANGRRLANSRNYNGF</sequence>
<dbReference type="AlphaFoldDB" id="A0A4V2RXY7"/>
<name>A0A4V2RXY7_9HYPH</name>
<feature type="signal peptide" evidence="1">
    <location>
        <begin position="1"/>
        <end position="23"/>
    </location>
</feature>
<evidence type="ECO:0000313" key="3">
    <source>
        <dbReference type="Proteomes" id="UP000294881"/>
    </source>
</evidence>
<comment type="caution">
    <text evidence="2">The sequence shown here is derived from an EMBL/GenBank/DDBJ whole genome shotgun (WGS) entry which is preliminary data.</text>
</comment>
<reference evidence="2 3" key="1">
    <citation type="submission" date="2019-03" db="EMBL/GenBank/DDBJ databases">
        <title>Genomic Encyclopedia of Type Strains, Phase IV (KMG-IV): sequencing the most valuable type-strain genomes for metagenomic binning, comparative biology and taxonomic classification.</title>
        <authorList>
            <person name="Goeker M."/>
        </authorList>
    </citation>
    <scope>NUCLEOTIDE SEQUENCE [LARGE SCALE GENOMIC DNA]</scope>
    <source>
        <strain evidence="2 3">DSM 22958</strain>
    </source>
</reference>
<proteinExistence type="predicted"/>
<evidence type="ECO:0000313" key="2">
    <source>
        <dbReference type="EMBL" id="TCO16238.1"/>
    </source>
</evidence>
<protein>
    <submittedName>
        <fullName evidence="2">Uncharacterized protein</fullName>
    </submittedName>
</protein>
<dbReference type="Proteomes" id="UP000294881">
    <property type="component" value="Unassembled WGS sequence"/>
</dbReference>
<evidence type="ECO:0000256" key="1">
    <source>
        <dbReference type="SAM" id="SignalP"/>
    </source>
</evidence>
<accession>A0A4V2RXY7</accession>